<feature type="transmembrane region" description="Helical" evidence="1">
    <location>
        <begin position="12"/>
        <end position="33"/>
    </location>
</feature>
<evidence type="ECO:0000313" key="3">
    <source>
        <dbReference type="Proteomes" id="UP000594263"/>
    </source>
</evidence>
<keyword evidence="1" id="KW-1133">Transmembrane helix</keyword>
<evidence type="ECO:0008006" key="4">
    <source>
        <dbReference type="Google" id="ProtNLM"/>
    </source>
</evidence>
<sequence length="188" mass="20798">MERRGGVKTCGILTLILVLIIVVVVVALAFTLFKVKDPEVFARPLGKPDIQLSFFPKLGLNATLDLEITIRNRNHGSFKYEDSTAYVFYHGDIMVAQFPMLSRNVPSRGEISTRASVSIIGDKLVSNFFFLKDVALGSLNFTSDAALHGKVRLLKVFKFKAVAYSTCDISMFVATESVVSTCKVHMKV</sequence>
<evidence type="ECO:0000256" key="1">
    <source>
        <dbReference type="SAM" id="Phobius"/>
    </source>
</evidence>
<evidence type="ECO:0000313" key="2">
    <source>
        <dbReference type="EnsemblPlants" id="Kaladp0036s0016.1.v1.1.CDS.1"/>
    </source>
</evidence>
<keyword evidence="1" id="KW-0472">Membrane</keyword>
<dbReference type="InterPro" id="IPR055301">
    <property type="entry name" value="Lea14-like_2"/>
</dbReference>
<organism evidence="2 3">
    <name type="scientific">Kalanchoe fedtschenkoi</name>
    <name type="common">Lavender scallops</name>
    <name type="synonym">South American air plant</name>
    <dbReference type="NCBI Taxonomy" id="63787"/>
    <lineage>
        <taxon>Eukaryota</taxon>
        <taxon>Viridiplantae</taxon>
        <taxon>Streptophyta</taxon>
        <taxon>Embryophyta</taxon>
        <taxon>Tracheophyta</taxon>
        <taxon>Spermatophyta</taxon>
        <taxon>Magnoliopsida</taxon>
        <taxon>eudicotyledons</taxon>
        <taxon>Gunneridae</taxon>
        <taxon>Pentapetalae</taxon>
        <taxon>Saxifragales</taxon>
        <taxon>Crassulaceae</taxon>
        <taxon>Kalanchoe</taxon>
    </lineage>
</organism>
<keyword evidence="1" id="KW-0812">Transmembrane</keyword>
<dbReference type="Gramene" id="Kaladp0036s0016.1.v1.1">
    <property type="protein sequence ID" value="Kaladp0036s0016.1.v1.1.CDS.1"/>
    <property type="gene ID" value="Kaladp0036s0016.v1.1"/>
</dbReference>
<dbReference type="PANTHER" id="PTHR31852">
    <property type="entry name" value="LATE EMBRYOGENESIS ABUNDANT (LEA) HYDROXYPROLINE-RICH GLYCOPROTEIN FAMILY"/>
    <property type="match status" value="1"/>
</dbReference>
<accession>A0A7N0ZTZ6</accession>
<dbReference type="AlphaFoldDB" id="A0A7N0ZTZ6"/>
<reference evidence="2" key="1">
    <citation type="submission" date="2021-01" db="UniProtKB">
        <authorList>
            <consortium name="EnsemblPlants"/>
        </authorList>
    </citation>
    <scope>IDENTIFICATION</scope>
</reference>
<name>A0A7N0ZTZ6_KALFE</name>
<dbReference type="Proteomes" id="UP000594263">
    <property type="component" value="Unplaced"/>
</dbReference>
<keyword evidence="3" id="KW-1185">Reference proteome</keyword>
<dbReference type="OMA" id="IFKFPAT"/>
<protein>
    <recommendedName>
        <fullName evidence="4">Late embryogenesis abundant protein LEA-2 subgroup domain-containing protein</fullName>
    </recommendedName>
</protein>
<dbReference type="EnsemblPlants" id="Kaladp0036s0016.1.v1.1">
    <property type="protein sequence ID" value="Kaladp0036s0016.1.v1.1.CDS.1"/>
    <property type="gene ID" value="Kaladp0036s0016.v1.1"/>
</dbReference>
<proteinExistence type="predicted"/>